<dbReference type="PANTHER" id="PTHR36571:SF1">
    <property type="entry name" value="PROTEIN YGIW"/>
    <property type="match status" value="1"/>
</dbReference>
<dbReference type="Gene3D" id="2.40.50.200">
    <property type="entry name" value="Bacterial OB-fold"/>
    <property type="match status" value="1"/>
</dbReference>
<evidence type="ECO:0000256" key="2">
    <source>
        <dbReference type="SAM" id="SignalP"/>
    </source>
</evidence>
<proteinExistence type="predicted"/>
<dbReference type="PANTHER" id="PTHR36571">
    <property type="entry name" value="PROTEIN YGIW"/>
    <property type="match status" value="1"/>
</dbReference>
<reference evidence="3" key="1">
    <citation type="submission" date="2018-07" db="EMBL/GenBank/DDBJ databases">
        <authorList>
            <person name="Ashton P.M."/>
            <person name="Dallman T."/>
            <person name="Nair S."/>
            <person name="De Pinna E."/>
            <person name="Peters T."/>
            <person name="Grant K."/>
        </authorList>
    </citation>
    <scope>NUCLEOTIDE SEQUENCE</scope>
    <source>
        <strain evidence="3">335522</strain>
    </source>
</reference>
<dbReference type="SUPFAM" id="SSF101756">
    <property type="entry name" value="Hypothetical protein YgiW"/>
    <property type="match status" value="1"/>
</dbReference>
<dbReference type="NCBIfam" id="NF033674">
    <property type="entry name" value="stress_OB_fold"/>
    <property type="match status" value="1"/>
</dbReference>
<protein>
    <submittedName>
        <fullName evidence="3">TIGR00156 family protein</fullName>
    </submittedName>
</protein>
<name>A0A636ILD7_SALNE</name>
<comment type="caution">
    <text evidence="3">The sequence shown here is derived from an EMBL/GenBank/DDBJ whole genome shotgun (WGS) entry which is preliminary data.</text>
</comment>
<dbReference type="AlphaFoldDB" id="A0A636ILD7"/>
<evidence type="ECO:0000256" key="1">
    <source>
        <dbReference type="ARBA" id="ARBA00022729"/>
    </source>
</evidence>
<gene>
    <name evidence="3" type="ORF">CC757_18710</name>
</gene>
<feature type="chain" id="PRO_5026287616" evidence="2">
    <location>
        <begin position="21"/>
        <end position="103"/>
    </location>
</feature>
<evidence type="ECO:0000313" key="3">
    <source>
        <dbReference type="EMBL" id="EDI0448467.1"/>
    </source>
</evidence>
<keyword evidence="1 2" id="KW-0732">Signal</keyword>
<sequence length="103" mass="10784">MEKKAAAATLPAIVSVPVFAAGTEGGFNGPVSTSPVSQVQGKAGGFNDAYARGTVNVEIDRKYGNGVTVSPEDNIEIQGKINKERNNICVDVKQISKIGQNLH</sequence>
<dbReference type="InterPro" id="IPR005220">
    <property type="entry name" value="CarO-like"/>
</dbReference>
<organism evidence="3">
    <name type="scientific">Salmonella newport</name>
    <dbReference type="NCBI Taxonomy" id="108619"/>
    <lineage>
        <taxon>Bacteria</taxon>
        <taxon>Pseudomonadati</taxon>
        <taxon>Pseudomonadota</taxon>
        <taxon>Gammaproteobacteria</taxon>
        <taxon>Enterobacterales</taxon>
        <taxon>Enterobacteriaceae</taxon>
        <taxon>Salmonella</taxon>
    </lineage>
</organism>
<dbReference type="InterPro" id="IPR036700">
    <property type="entry name" value="BOBF_sf"/>
</dbReference>
<dbReference type="Pfam" id="PF04076">
    <property type="entry name" value="BOF"/>
    <property type="match status" value="1"/>
</dbReference>
<dbReference type="EMBL" id="AAMJQQ010000017">
    <property type="protein sequence ID" value="EDI0448467.1"/>
    <property type="molecule type" value="Genomic_DNA"/>
</dbReference>
<feature type="signal peptide" evidence="2">
    <location>
        <begin position="1"/>
        <end position="20"/>
    </location>
</feature>
<accession>A0A636ILD7</accession>